<name>A0A9X9LGN3_GULGU</name>
<sequence length="109" mass="11079">AGGGARAGLGARRAPGAEATGHRGAQGLVPHGCPLVLPTRPQPSTLHPPKTQDQPQAADSLHHRAAAGAGAQVPPAAVPVRRRARRVFQPPEPLGDAGQDLVSEPPRQG</sequence>
<feature type="region of interest" description="Disordered" evidence="1">
    <location>
        <begin position="1"/>
        <end position="109"/>
    </location>
</feature>
<dbReference type="AlphaFoldDB" id="A0A9X9LGN3"/>
<evidence type="ECO:0000313" key="2">
    <source>
        <dbReference type="EMBL" id="VCW67700.1"/>
    </source>
</evidence>
<evidence type="ECO:0000256" key="1">
    <source>
        <dbReference type="SAM" id="MobiDB-lite"/>
    </source>
</evidence>
<feature type="non-terminal residue" evidence="2">
    <location>
        <position position="1"/>
    </location>
</feature>
<comment type="caution">
    <text evidence="2">The sequence shown here is derived from an EMBL/GenBank/DDBJ whole genome shotgun (WGS) entry which is preliminary data.</text>
</comment>
<proteinExistence type="predicted"/>
<dbReference type="EMBL" id="CYRY02003007">
    <property type="protein sequence ID" value="VCW67700.1"/>
    <property type="molecule type" value="Genomic_DNA"/>
</dbReference>
<accession>A0A9X9LGN3</accession>
<feature type="compositionally biased region" description="Low complexity" evidence="1">
    <location>
        <begin position="66"/>
        <end position="79"/>
    </location>
</feature>
<reference evidence="2 3" key="1">
    <citation type="submission" date="2018-10" db="EMBL/GenBank/DDBJ databases">
        <authorList>
            <person name="Ekblom R."/>
            <person name="Jareborg N."/>
        </authorList>
    </citation>
    <scope>NUCLEOTIDE SEQUENCE [LARGE SCALE GENOMIC DNA]</scope>
    <source>
        <tissue evidence="2">Muscle</tissue>
    </source>
</reference>
<dbReference type="Proteomes" id="UP000269945">
    <property type="component" value="Unassembled WGS sequence"/>
</dbReference>
<organism evidence="2 3">
    <name type="scientific">Gulo gulo</name>
    <name type="common">Wolverine</name>
    <name type="synonym">Gluton</name>
    <dbReference type="NCBI Taxonomy" id="48420"/>
    <lineage>
        <taxon>Eukaryota</taxon>
        <taxon>Metazoa</taxon>
        <taxon>Chordata</taxon>
        <taxon>Craniata</taxon>
        <taxon>Vertebrata</taxon>
        <taxon>Euteleostomi</taxon>
        <taxon>Mammalia</taxon>
        <taxon>Eutheria</taxon>
        <taxon>Laurasiatheria</taxon>
        <taxon>Carnivora</taxon>
        <taxon>Caniformia</taxon>
        <taxon>Musteloidea</taxon>
        <taxon>Mustelidae</taxon>
        <taxon>Guloninae</taxon>
        <taxon>Gulo</taxon>
    </lineage>
</organism>
<protein>
    <submittedName>
        <fullName evidence="2">Uncharacterized protein</fullName>
    </submittedName>
</protein>
<feature type="compositionally biased region" description="Low complexity" evidence="1">
    <location>
        <begin position="8"/>
        <end position="17"/>
    </location>
</feature>
<feature type="non-terminal residue" evidence="2">
    <location>
        <position position="109"/>
    </location>
</feature>
<gene>
    <name evidence="2" type="ORF">BN2614_LOCUS1</name>
</gene>
<keyword evidence="3" id="KW-1185">Reference proteome</keyword>
<evidence type="ECO:0000313" key="3">
    <source>
        <dbReference type="Proteomes" id="UP000269945"/>
    </source>
</evidence>